<dbReference type="AlphaFoldDB" id="A0A366WQE0"/>
<reference evidence="1 2" key="1">
    <citation type="submission" date="2018-07" db="EMBL/GenBank/DDBJ databases">
        <title>Modular assembly of carbohydrate-degrading microbial communities in the ocean.</title>
        <authorList>
            <person name="Enke T.N."/>
            <person name="Datta M.S."/>
            <person name="Schwartzman J.A."/>
            <person name="Cermak N."/>
            <person name="Schmitz D.A."/>
            <person name="Barrere J."/>
            <person name="Cordero O.X."/>
        </authorList>
    </citation>
    <scope>NUCLEOTIDE SEQUENCE [LARGE SCALE GENOMIC DNA]</scope>
    <source>
        <strain evidence="1 2">C3M10</strain>
    </source>
</reference>
<evidence type="ECO:0000313" key="1">
    <source>
        <dbReference type="EMBL" id="RBW50779.1"/>
    </source>
</evidence>
<evidence type="ECO:0000313" key="2">
    <source>
        <dbReference type="Proteomes" id="UP000252706"/>
    </source>
</evidence>
<dbReference type="Gene3D" id="3.90.1140.10">
    <property type="entry name" value="Cyclic phosphodiesterase"/>
    <property type="match status" value="1"/>
</dbReference>
<organism evidence="1 2">
    <name type="scientific">Phaeobacter gallaeciensis</name>
    <dbReference type="NCBI Taxonomy" id="60890"/>
    <lineage>
        <taxon>Bacteria</taxon>
        <taxon>Pseudomonadati</taxon>
        <taxon>Pseudomonadota</taxon>
        <taxon>Alphaproteobacteria</taxon>
        <taxon>Rhodobacterales</taxon>
        <taxon>Roseobacteraceae</taxon>
        <taxon>Phaeobacter</taxon>
    </lineage>
</organism>
<protein>
    <submittedName>
        <fullName evidence="1">Phosphonate metabolism protein</fullName>
    </submittedName>
</protein>
<dbReference type="Proteomes" id="UP000252706">
    <property type="component" value="Unassembled WGS sequence"/>
</dbReference>
<proteinExistence type="predicted"/>
<gene>
    <name evidence="1" type="ORF">DS909_19675</name>
</gene>
<sequence length="229" mass="25390">MTFTRYALYFAPPTGADWTKFGASWLGWDMETGTQVAHPLLDDLPVAEITDTPRKYGLHGTMKPPFRLAKGQTVEDLKQGCSDLAASTAPVHLQGLELAQLGKFLALRPIGEIALLSDLAAECVRALDRFRAPAPQAELEKRRAKGLSPAQEANLVQWGYPYVMENFKFHITLTSRLEKSLLPHVLTTLDTYLTPVLPIPFEVNDLALMGEDAEGRFHLIQRYPLTGSS</sequence>
<dbReference type="PIRSF" id="PIRSF033328">
    <property type="entry name" value="Phest_Mll4975"/>
    <property type="match status" value="1"/>
</dbReference>
<dbReference type="NCBIfam" id="TIGR03223">
    <property type="entry name" value="Phn_opern_protn"/>
    <property type="match status" value="1"/>
</dbReference>
<dbReference type="InterPro" id="IPR009389">
    <property type="entry name" value="DUF1045"/>
</dbReference>
<accession>A0A366WQE0</accession>
<dbReference type="EMBL" id="QOCE01000047">
    <property type="protein sequence ID" value="RBW50779.1"/>
    <property type="molecule type" value="Genomic_DNA"/>
</dbReference>
<comment type="caution">
    <text evidence="1">The sequence shown here is derived from an EMBL/GenBank/DDBJ whole genome shotgun (WGS) entry which is preliminary data.</text>
</comment>
<name>A0A366WQE0_9RHOB</name>
<dbReference type="OrthoDB" id="4954742at2"/>
<dbReference type="Pfam" id="PF06299">
    <property type="entry name" value="DUF1045"/>
    <property type="match status" value="1"/>
</dbReference>
<dbReference type="RefSeq" id="WP_113825246.1">
    <property type="nucleotide sequence ID" value="NZ_QOCE01000047.1"/>
</dbReference>